<evidence type="ECO:0000256" key="2">
    <source>
        <dbReference type="ARBA" id="ARBA00023242"/>
    </source>
</evidence>
<feature type="compositionally biased region" description="Pro residues" evidence="4">
    <location>
        <begin position="92"/>
        <end position="146"/>
    </location>
</feature>
<feature type="domain" description="JmjC" evidence="7">
    <location>
        <begin position="1060"/>
        <end position="1222"/>
    </location>
</feature>
<dbReference type="SMART" id="SM00501">
    <property type="entry name" value="BRIGHT"/>
    <property type="match status" value="1"/>
</dbReference>
<feature type="compositionally biased region" description="Basic and acidic residues" evidence="4">
    <location>
        <begin position="593"/>
        <end position="605"/>
    </location>
</feature>
<accession>A0A2A4JL76</accession>
<feature type="compositionally biased region" description="Polar residues" evidence="4">
    <location>
        <begin position="500"/>
        <end position="520"/>
    </location>
</feature>
<reference evidence="8" key="1">
    <citation type="submission" date="2017-09" db="EMBL/GenBank/DDBJ databases">
        <title>Contemporary evolution of a Lepidopteran species, Heliothis virescens, in response to modern agricultural practices.</title>
        <authorList>
            <person name="Fritz M.L."/>
            <person name="Deyonke A.M."/>
            <person name="Papanicolaou A."/>
            <person name="Micinski S."/>
            <person name="Westbrook J."/>
            <person name="Gould F."/>
        </authorList>
    </citation>
    <scope>NUCLEOTIDE SEQUENCE [LARGE SCALE GENOMIC DNA]</scope>
    <source>
        <strain evidence="8">HvINT-</strain>
        <tissue evidence="8">Whole body</tissue>
    </source>
</reference>
<proteinExistence type="predicted"/>
<feature type="compositionally biased region" description="Basic residues" evidence="4">
    <location>
        <begin position="165"/>
        <end position="183"/>
    </location>
</feature>
<evidence type="ECO:0000259" key="5">
    <source>
        <dbReference type="PROSITE" id="PS51011"/>
    </source>
</evidence>
<dbReference type="Pfam" id="PF01388">
    <property type="entry name" value="ARID"/>
    <property type="match status" value="1"/>
</dbReference>
<comment type="caution">
    <text evidence="8">The sequence shown here is derived from an EMBL/GenBank/DDBJ whole genome shotgun (WGS) entry which is preliminary data.</text>
</comment>
<feature type="domain" description="JmjN" evidence="6">
    <location>
        <begin position="764"/>
        <end position="805"/>
    </location>
</feature>
<dbReference type="SMART" id="SM01014">
    <property type="entry name" value="ARID"/>
    <property type="match status" value="1"/>
</dbReference>
<dbReference type="InterPro" id="IPR003347">
    <property type="entry name" value="JmjC_dom"/>
</dbReference>
<dbReference type="SUPFAM" id="SSF51197">
    <property type="entry name" value="Clavaminate synthase-like"/>
    <property type="match status" value="1"/>
</dbReference>
<evidence type="ECO:0008006" key="9">
    <source>
        <dbReference type="Google" id="ProtNLM"/>
    </source>
</evidence>
<keyword evidence="2" id="KW-0539">Nucleus</keyword>
<feature type="coiled-coil region" evidence="3">
    <location>
        <begin position="660"/>
        <end position="708"/>
    </location>
</feature>
<dbReference type="SMART" id="SM00558">
    <property type="entry name" value="JmjC"/>
    <property type="match status" value="1"/>
</dbReference>
<name>A0A2A4JL76_HELVI</name>
<dbReference type="Pfam" id="PF02375">
    <property type="entry name" value="JmjN"/>
    <property type="match status" value="1"/>
</dbReference>
<dbReference type="PROSITE" id="PS51184">
    <property type="entry name" value="JMJC"/>
    <property type="match status" value="1"/>
</dbReference>
<evidence type="ECO:0000256" key="3">
    <source>
        <dbReference type="SAM" id="Coils"/>
    </source>
</evidence>
<evidence type="ECO:0000256" key="4">
    <source>
        <dbReference type="SAM" id="MobiDB-lite"/>
    </source>
</evidence>
<evidence type="ECO:0000259" key="6">
    <source>
        <dbReference type="PROSITE" id="PS51183"/>
    </source>
</evidence>
<keyword evidence="3" id="KW-0175">Coiled coil</keyword>
<dbReference type="Gene3D" id="2.60.120.650">
    <property type="entry name" value="Cupin"/>
    <property type="match status" value="1"/>
</dbReference>
<evidence type="ECO:0000256" key="1">
    <source>
        <dbReference type="ARBA" id="ARBA00004123"/>
    </source>
</evidence>
<dbReference type="GO" id="GO:0010468">
    <property type="term" value="P:regulation of gene expression"/>
    <property type="evidence" value="ECO:0007669"/>
    <property type="project" value="TreeGrafter"/>
</dbReference>
<dbReference type="GO" id="GO:0000785">
    <property type="term" value="C:chromatin"/>
    <property type="evidence" value="ECO:0007669"/>
    <property type="project" value="TreeGrafter"/>
</dbReference>
<dbReference type="EMBL" id="NWSH01001081">
    <property type="protein sequence ID" value="PCG72721.1"/>
    <property type="molecule type" value="Genomic_DNA"/>
</dbReference>
<dbReference type="PROSITE" id="PS51011">
    <property type="entry name" value="ARID"/>
    <property type="match status" value="1"/>
</dbReference>
<organism evidence="8">
    <name type="scientific">Heliothis virescens</name>
    <name type="common">Tobacco budworm moth</name>
    <dbReference type="NCBI Taxonomy" id="7102"/>
    <lineage>
        <taxon>Eukaryota</taxon>
        <taxon>Metazoa</taxon>
        <taxon>Ecdysozoa</taxon>
        <taxon>Arthropoda</taxon>
        <taxon>Hexapoda</taxon>
        <taxon>Insecta</taxon>
        <taxon>Pterygota</taxon>
        <taxon>Neoptera</taxon>
        <taxon>Endopterygota</taxon>
        <taxon>Lepidoptera</taxon>
        <taxon>Glossata</taxon>
        <taxon>Ditrysia</taxon>
        <taxon>Noctuoidea</taxon>
        <taxon>Noctuidae</taxon>
        <taxon>Heliothinae</taxon>
        <taxon>Heliothis</taxon>
    </lineage>
</organism>
<dbReference type="SMART" id="SM00545">
    <property type="entry name" value="JmjN"/>
    <property type="match status" value="1"/>
</dbReference>
<dbReference type="PANTHER" id="PTHR10694:SF113">
    <property type="entry name" value="PROTEIN JUMONJI"/>
    <property type="match status" value="1"/>
</dbReference>
<dbReference type="GO" id="GO:0005634">
    <property type="term" value="C:nucleus"/>
    <property type="evidence" value="ECO:0007669"/>
    <property type="project" value="UniProtKB-SubCell"/>
</dbReference>
<dbReference type="Gene3D" id="1.10.150.60">
    <property type="entry name" value="ARID DNA-binding domain"/>
    <property type="match status" value="1"/>
</dbReference>
<feature type="region of interest" description="Disordered" evidence="4">
    <location>
        <begin position="738"/>
        <end position="766"/>
    </location>
</feature>
<feature type="region of interest" description="Disordered" evidence="4">
    <location>
        <begin position="201"/>
        <end position="304"/>
    </location>
</feature>
<dbReference type="PROSITE" id="PS51183">
    <property type="entry name" value="JMJN"/>
    <property type="match status" value="1"/>
</dbReference>
<dbReference type="PANTHER" id="PTHR10694">
    <property type="entry name" value="LYSINE-SPECIFIC DEMETHYLASE"/>
    <property type="match status" value="1"/>
</dbReference>
<evidence type="ECO:0000259" key="7">
    <source>
        <dbReference type="PROSITE" id="PS51184"/>
    </source>
</evidence>
<evidence type="ECO:0000313" key="8">
    <source>
        <dbReference type="EMBL" id="PCG72721.1"/>
    </source>
</evidence>
<dbReference type="InterPro" id="IPR003349">
    <property type="entry name" value="JmjN"/>
</dbReference>
<feature type="compositionally biased region" description="Polar residues" evidence="4">
    <location>
        <begin position="225"/>
        <end position="235"/>
    </location>
</feature>
<feature type="region of interest" description="Disordered" evidence="4">
    <location>
        <begin position="497"/>
        <end position="521"/>
    </location>
</feature>
<dbReference type="SUPFAM" id="SSF46774">
    <property type="entry name" value="ARID-like"/>
    <property type="match status" value="1"/>
</dbReference>
<dbReference type="InterPro" id="IPR004198">
    <property type="entry name" value="Znf_C5HC2"/>
</dbReference>
<feature type="region of interest" description="Disordered" evidence="4">
    <location>
        <begin position="592"/>
        <end position="626"/>
    </location>
</feature>
<dbReference type="GO" id="GO:0003677">
    <property type="term" value="F:DNA binding"/>
    <property type="evidence" value="ECO:0007669"/>
    <property type="project" value="InterPro"/>
</dbReference>
<dbReference type="Pfam" id="PF02928">
    <property type="entry name" value="zf-C5HC2"/>
    <property type="match status" value="1"/>
</dbReference>
<dbReference type="STRING" id="7102.A0A2A4JL76"/>
<dbReference type="InterPro" id="IPR001606">
    <property type="entry name" value="ARID_dom"/>
</dbReference>
<sequence length="1373" mass="154476">MRPARSRRVQAQRKFAQGVYLPPTAVAVVTTDTRQSAVQDPNVTINKVSATSLLDTVSMQGLHTHMQPVVLLERLRGNNQSSDAPPRHVPPHLAPPRTAPPRPVPPRLALPRPAPPVYAAPLPPPPLPPPPRPTPQPPPVTLPRPGPNDNAATAMPKPPTPRLLSIRKKDSKRSHSMSLRSRRLSKIEKFKNIVNSCRIARKSMMKRKLPDRTAKVPQPKKRSLADSSIETSSEFSVDDNRPLKYFAKGSSTPKAQEPAQTPPKPSVKLSAARPTGRRAKPAREVITRQCSSEPVAGPSGMKSYRSTPLEKSYNVLQNDIQTWLMSASPDEDIHLRYDDDSEEEAHTSPEIQVPEVQVPGVQVPQVQVPKVQVPQVQVPKVQAPQVQVPQVQAPEVQVPEVQVPEVQVPEVQVPEVQVSKAQVPGVQVPEVQVPEGGVPEEGVPVTCITQKWRSVQEVINTPQEELDSRCQQCRQCLRIKKLMTLSELLRAQIKIGMPNGTDTEPQNGNEGAESAETTDVSCGDEDQNYLYLDLLPKHDTIMMKLRIHLVHEKELLSVCLIPRNESKENKQEFLLQEQEHLLDQLIETLTFGGDDKNEDQTKRSDSVASVDSIEGSDITLPQDKANEENLTIESRNARQQKLASAKKRVLDNKELQSQQHQETLKQISIIEAQKNNIEKEVNRIQEQVDRLREEKDAAIAHLRTELREKLRAELEADRRIMAEVGGLARTIEKERVAKAMHAGSDGNAPSTSRQTPEGGGLVNAPVFRPTNEEFNDPIEYFEKIWPEAVKFGICKVVPPEGWNPTCSINDNLRFDVTNQYISRLFNRWGPAARELCAIKLCLHQQKVNFARPPLLDGVEVNLPKLYHLVQRHGGLETVINKKRWGKVAEEMKFAKNPVVERKLDLIYVKYLLPYDTLTHQERQEIMRKVEKAWNRKNQKLLDRAMNPLHRQKRMLGLSDTSDDETEDEDTAVAVNEAEDCIMKGAVMNPPKFKRVATNAFENIFGQGSEASAPPPLEQIEEQYWRHVLLGTEHLCVHTAAIDTGEEGHGFTKNRSEAMGRHPWNLKMISQNPRNILRYLGPVLGVTVPTLHLGMLFSTSCWHKDPHTLPWKEYQHLGPTRIWYGIPSEQTDNFRKAVETLSPTSCQNKGLWLSTDIAMIPPQVLREHNVSLSRVTQSAGEFILAFPKAYTCCISTGYTESESVYFAPVSWLANLHEAFQEARESCEPTMFSMEQLLYQIGKDSRTDQPVLAMVQPIYDKMLLDEVTNRQMLQERGLTFVNENSAAARRKRASGAYNARDHDECEYCRATLFLSKVKGLTGKNSSLCLEHALRLMDTGRYGHKEVSQSEVHVFITVKELNSVADDIKRRLANAN</sequence>
<gene>
    <name evidence="8" type="ORF">B5V51_540</name>
</gene>
<dbReference type="InterPro" id="IPR036431">
    <property type="entry name" value="ARID_dom_sf"/>
</dbReference>
<protein>
    <recommendedName>
        <fullName evidence="9">Protein Jumonji</fullName>
    </recommendedName>
</protein>
<feature type="region of interest" description="Disordered" evidence="4">
    <location>
        <begin position="78"/>
        <end position="183"/>
    </location>
</feature>
<feature type="domain" description="ARID" evidence="5">
    <location>
        <begin position="828"/>
        <end position="919"/>
    </location>
</feature>
<dbReference type="PRINTS" id="PR01217">
    <property type="entry name" value="PRICHEXTENSN"/>
</dbReference>
<dbReference type="GO" id="GO:0006338">
    <property type="term" value="P:chromatin remodeling"/>
    <property type="evidence" value="ECO:0007669"/>
    <property type="project" value="TreeGrafter"/>
</dbReference>
<comment type="subcellular location">
    <subcellularLocation>
        <location evidence="1">Nucleus</location>
    </subcellularLocation>
</comment>
<dbReference type="Pfam" id="PF02373">
    <property type="entry name" value="JmjC"/>
    <property type="match status" value="1"/>
</dbReference>